<name>A0A9P6JY62_9FUNG</name>
<dbReference type="EMBL" id="JAAAXW010000433">
    <property type="protein sequence ID" value="KAF9537249.1"/>
    <property type="molecule type" value="Genomic_DNA"/>
</dbReference>
<dbReference type="Pfam" id="PF23948">
    <property type="entry name" value="ARM_5"/>
    <property type="match status" value="1"/>
</dbReference>
<feature type="non-terminal residue" evidence="3">
    <location>
        <position position="749"/>
    </location>
</feature>
<reference evidence="3" key="1">
    <citation type="journal article" date="2020" name="Fungal Divers.">
        <title>Resolving the Mortierellaceae phylogeny through synthesis of multi-gene phylogenetics and phylogenomics.</title>
        <authorList>
            <person name="Vandepol N."/>
            <person name="Liber J."/>
            <person name="Desiro A."/>
            <person name="Na H."/>
            <person name="Kennedy M."/>
            <person name="Barry K."/>
            <person name="Grigoriev I.V."/>
            <person name="Miller A.N."/>
            <person name="O'Donnell K."/>
            <person name="Stajich J.E."/>
            <person name="Bonito G."/>
        </authorList>
    </citation>
    <scope>NUCLEOTIDE SEQUENCE</scope>
    <source>
        <strain evidence="3">NRRL 2591</strain>
    </source>
</reference>
<sequence length="749" mass="82431">MASSTQGNPPSRPTPPTSTSSDHFELTAEGGRTLSHLEKTAIRGHISSESGDIPTIGQAIAAIQLGPANLLNPLGHHLVGNSASDSDARSVSSDKSSKVGFRERLSALFKPGHKTKDAVSSASAALEPVRSDNCTHSTDPDETIATLAVTLIPPTEPVKFAVAMASVPTIQVQENSTTPGFLSQVVFLKNLDRPTLRDQLPKPRTRIEQTTQLVYACSVLAKVQSPLPISDTHEAVSNSLDGSQREWVQLIDPMEQSRFQWLLEQLVRAFANDELKVSAAIAEIVLLGPVLDRETYRSLLVCFIGKFEQTTTLDIILLEGLVQLVQCASSDYLVDDDLVRIATVLSKELDVTHKGTGDHPLLLTLALSRVLDVMVAGKVKNLNRDRDHQPMLQLLDGLKGSDDAYLKYQAAYAYQALQYAPDDDSPLQVLWRYTQLVAGGASAVVSVFKMDAAGLLDGLASIHEIGSSLVKAGVEGVQGLRKSAEKAVRASEVKFDVLKKRSWYLALQGTALFIRQGRLLDFHQVVCQAPCRRDVNFQWGVCRQLGEVVVDPLWDVGVRCQAVVFLCELYRSNTVWKPHADTKRWILTILVQISTVEESSIKDVALTLLEELKSDGTSAFPGAFPLRARLPLPVSFPLLARVEEITMVEYDLHKLKMLRMEQFKQAVYIAPMARPNLQAPDDNVFPLLDKVEEFLAGNSQVILILGDSGAGKSTFNQHLEYQLWQRYNTGDRIPLFVNLPALERPERDL</sequence>
<keyword evidence="4" id="KW-1185">Reference proteome</keyword>
<feature type="domain" description="Arm-like repeat" evidence="2">
    <location>
        <begin position="251"/>
        <end position="590"/>
    </location>
</feature>
<dbReference type="InterPro" id="IPR056251">
    <property type="entry name" value="Arm_rpt_dom"/>
</dbReference>
<accession>A0A9P6JY62</accession>
<protein>
    <recommendedName>
        <fullName evidence="2">Arm-like repeat domain-containing protein</fullName>
    </recommendedName>
</protein>
<proteinExistence type="predicted"/>
<comment type="caution">
    <text evidence="3">The sequence shown here is derived from an EMBL/GenBank/DDBJ whole genome shotgun (WGS) entry which is preliminary data.</text>
</comment>
<dbReference type="PROSITE" id="PS00675">
    <property type="entry name" value="SIGMA54_INTERACT_1"/>
    <property type="match status" value="1"/>
</dbReference>
<evidence type="ECO:0000313" key="4">
    <source>
        <dbReference type="Proteomes" id="UP000723463"/>
    </source>
</evidence>
<evidence type="ECO:0000313" key="3">
    <source>
        <dbReference type="EMBL" id="KAF9537249.1"/>
    </source>
</evidence>
<organism evidence="3 4">
    <name type="scientific">Mortierella hygrophila</name>
    <dbReference type="NCBI Taxonomy" id="979708"/>
    <lineage>
        <taxon>Eukaryota</taxon>
        <taxon>Fungi</taxon>
        <taxon>Fungi incertae sedis</taxon>
        <taxon>Mucoromycota</taxon>
        <taxon>Mortierellomycotina</taxon>
        <taxon>Mortierellomycetes</taxon>
        <taxon>Mortierellales</taxon>
        <taxon>Mortierellaceae</taxon>
        <taxon>Mortierella</taxon>
    </lineage>
</organism>
<dbReference type="Proteomes" id="UP000723463">
    <property type="component" value="Unassembled WGS sequence"/>
</dbReference>
<gene>
    <name evidence="3" type="ORF">EC957_008594</name>
</gene>
<feature type="region of interest" description="Disordered" evidence="1">
    <location>
        <begin position="1"/>
        <end position="25"/>
    </location>
</feature>
<evidence type="ECO:0000259" key="2">
    <source>
        <dbReference type="Pfam" id="PF23948"/>
    </source>
</evidence>
<evidence type="ECO:0000256" key="1">
    <source>
        <dbReference type="SAM" id="MobiDB-lite"/>
    </source>
</evidence>
<dbReference type="InterPro" id="IPR025662">
    <property type="entry name" value="Sigma_54_int_dom_ATP-bd_1"/>
</dbReference>
<dbReference type="AlphaFoldDB" id="A0A9P6JY62"/>